<comment type="similarity">
    <text evidence="1">Belongs to the aspartokinase family.</text>
</comment>
<dbReference type="Gene3D" id="3.30.2130.10">
    <property type="entry name" value="VC0802-like"/>
    <property type="match status" value="1"/>
</dbReference>
<evidence type="ECO:0000256" key="7">
    <source>
        <dbReference type="ARBA" id="ARBA00047872"/>
    </source>
</evidence>
<evidence type="ECO:0000256" key="6">
    <source>
        <dbReference type="ARBA" id="ARBA00022840"/>
    </source>
</evidence>
<keyword evidence="5 10" id="KW-0418">Kinase</keyword>
<dbReference type="CDD" id="cd04910">
    <property type="entry name" value="ACT_AK-Ectoine_1"/>
    <property type="match status" value="1"/>
</dbReference>
<keyword evidence="6" id="KW-0067">ATP-binding</keyword>
<dbReference type="PANTHER" id="PTHR21499:SF3">
    <property type="entry name" value="ASPARTOKINASE"/>
    <property type="match status" value="1"/>
</dbReference>
<gene>
    <name evidence="10" type="ordered locus">Tcr_0521</name>
</gene>
<dbReference type="InterPro" id="IPR036393">
    <property type="entry name" value="AceGlu_kinase-like_sf"/>
</dbReference>
<dbReference type="AlphaFoldDB" id="Q31IA6"/>
<protein>
    <recommendedName>
        <fullName evidence="2">aspartate kinase</fullName>
        <ecNumber evidence="2">2.7.2.4</ecNumber>
    </recommendedName>
</protein>
<dbReference type="HOGENOM" id="CLU_047213_0_0_6"/>
<dbReference type="EMBL" id="CP000109">
    <property type="protein sequence ID" value="ABB41117.2"/>
    <property type="molecule type" value="Genomic_DNA"/>
</dbReference>
<dbReference type="eggNOG" id="COG0527">
    <property type="taxonomic scope" value="Bacteria"/>
</dbReference>
<dbReference type="InterPro" id="IPR001048">
    <property type="entry name" value="Asp/Glu/Uridylate_kinase"/>
</dbReference>
<dbReference type="Pfam" id="PF22468">
    <property type="entry name" value="ACT_9"/>
    <property type="match status" value="1"/>
</dbReference>
<dbReference type="STRING" id="317025.Tcr_0521"/>
<dbReference type="SUPFAM" id="SSF53633">
    <property type="entry name" value="Carbamate kinase-like"/>
    <property type="match status" value="1"/>
</dbReference>
<feature type="domain" description="Aspartate/glutamate/uridylate kinase" evidence="8">
    <location>
        <begin position="37"/>
        <end position="327"/>
    </location>
</feature>
<dbReference type="KEGG" id="tcx:Tcr_0521"/>
<evidence type="ECO:0000256" key="5">
    <source>
        <dbReference type="ARBA" id="ARBA00022777"/>
    </source>
</evidence>
<dbReference type="EC" id="2.7.2.4" evidence="2"/>
<reference evidence="10" key="1">
    <citation type="submission" date="2006-07" db="EMBL/GenBank/DDBJ databases">
        <title>Complete sequence of Thiomicrospira crunogena XCL-2.</title>
        <authorList>
            <consortium name="US DOE Joint Genome Institute"/>
            <person name="Copeland A."/>
            <person name="Lucas S."/>
            <person name="Lapidus A."/>
            <person name="Barry K."/>
            <person name="Detter J.C."/>
            <person name="Glavina del Rio T."/>
            <person name="Hammon N."/>
            <person name="Israni S."/>
            <person name="Dalin E."/>
            <person name="Tice H."/>
            <person name="Pitluck S."/>
            <person name="Chain P."/>
            <person name="Malfatti S."/>
            <person name="Shin M."/>
            <person name="Vergez L."/>
            <person name="Schmutz J."/>
            <person name="Larimer F."/>
            <person name="Land M."/>
            <person name="Hauser L."/>
            <person name="Kyrpides N."/>
            <person name="Lykidis A."/>
            <person name="Scott K.M."/>
            <person name="Sievert S."/>
            <person name="Kerfeld C."/>
            <person name="Freyermuth S."/>
            <person name="Dobrinski K."/>
            <person name="Boller A."/>
            <person name="Fitzpatrick K."/>
            <person name="Thoma P."/>
            <person name="Moore J."/>
            <person name="Richardson P."/>
        </authorList>
    </citation>
    <scope>NUCLEOTIDE SEQUENCE</scope>
    <source>
        <strain evidence="10">XCL-2</strain>
    </source>
</reference>
<dbReference type="Pfam" id="PF00696">
    <property type="entry name" value="AA_kinase"/>
    <property type="match status" value="1"/>
</dbReference>
<name>Q31IA6_HYDCU</name>
<feature type="domain" description="Aspartokinase ACT" evidence="9">
    <location>
        <begin position="439"/>
        <end position="493"/>
    </location>
</feature>
<dbReference type="GO" id="GO:0009089">
    <property type="term" value="P:lysine biosynthetic process via diaminopimelate"/>
    <property type="evidence" value="ECO:0007669"/>
    <property type="project" value="TreeGrafter"/>
</dbReference>
<dbReference type="GO" id="GO:0005524">
    <property type="term" value="F:ATP binding"/>
    <property type="evidence" value="ECO:0007669"/>
    <property type="project" value="UniProtKB-KW"/>
</dbReference>
<dbReference type="PANTHER" id="PTHR21499">
    <property type="entry name" value="ASPARTATE KINASE"/>
    <property type="match status" value="1"/>
</dbReference>
<evidence type="ECO:0000256" key="2">
    <source>
        <dbReference type="ARBA" id="ARBA00013059"/>
    </source>
</evidence>
<evidence type="ECO:0000256" key="4">
    <source>
        <dbReference type="ARBA" id="ARBA00022741"/>
    </source>
</evidence>
<dbReference type="InterPro" id="IPR054352">
    <property type="entry name" value="ACT_Aspartokinase"/>
</dbReference>
<organism evidence="10">
    <name type="scientific">Hydrogenovibrio crunogenus (strain DSM 25203 / XCL-2)</name>
    <name type="common">Thiomicrospira crunogena</name>
    <dbReference type="NCBI Taxonomy" id="317025"/>
    <lineage>
        <taxon>Bacteria</taxon>
        <taxon>Pseudomonadati</taxon>
        <taxon>Pseudomonadota</taxon>
        <taxon>Gammaproteobacteria</taxon>
        <taxon>Thiotrichales</taxon>
        <taxon>Piscirickettsiaceae</taxon>
        <taxon>Hydrogenovibrio</taxon>
    </lineage>
</organism>
<dbReference type="Gene3D" id="3.40.1160.10">
    <property type="entry name" value="Acetylglutamate kinase-like"/>
    <property type="match status" value="1"/>
</dbReference>
<comment type="catalytic activity">
    <reaction evidence="7">
        <text>L-aspartate + ATP = 4-phospho-L-aspartate + ADP</text>
        <dbReference type="Rhea" id="RHEA:23776"/>
        <dbReference type="ChEBI" id="CHEBI:29991"/>
        <dbReference type="ChEBI" id="CHEBI:30616"/>
        <dbReference type="ChEBI" id="CHEBI:57535"/>
        <dbReference type="ChEBI" id="CHEBI:456216"/>
        <dbReference type="EC" id="2.7.2.4"/>
    </reaction>
</comment>
<evidence type="ECO:0000256" key="3">
    <source>
        <dbReference type="ARBA" id="ARBA00022679"/>
    </source>
</evidence>
<dbReference type="SUPFAM" id="SSF55021">
    <property type="entry name" value="ACT-like"/>
    <property type="match status" value="1"/>
</dbReference>
<proteinExistence type="inferred from homology"/>
<accession>Q31IA6</accession>
<dbReference type="InterPro" id="IPR045865">
    <property type="entry name" value="ACT-like_dom_sf"/>
</dbReference>
<dbReference type="GO" id="GO:0005829">
    <property type="term" value="C:cytosol"/>
    <property type="evidence" value="ECO:0007669"/>
    <property type="project" value="TreeGrafter"/>
</dbReference>
<keyword evidence="3" id="KW-0808">Transferase</keyword>
<dbReference type="GO" id="GO:0004072">
    <property type="term" value="F:aspartate kinase activity"/>
    <property type="evidence" value="ECO:0007669"/>
    <property type="project" value="UniProtKB-EC"/>
</dbReference>
<evidence type="ECO:0000259" key="8">
    <source>
        <dbReference type="Pfam" id="PF00696"/>
    </source>
</evidence>
<dbReference type="GO" id="GO:0009090">
    <property type="term" value="P:homoserine biosynthetic process"/>
    <property type="evidence" value="ECO:0007669"/>
    <property type="project" value="TreeGrafter"/>
</dbReference>
<keyword evidence="4" id="KW-0547">Nucleotide-binding</keyword>
<evidence type="ECO:0000313" key="10">
    <source>
        <dbReference type="EMBL" id="ABB41117.2"/>
    </source>
</evidence>
<sequence>MKNDQAWSFFVSISIKNEGVFYNRVTMSNTQKTTLSVEKIGGTSMSDYQAVRDNIILYPENFYNRIFVVSAYGGITDDLLEHKKTDQPGVYGLFANDDVDDDWRIALDQLSLKLNKINANLFSDDELRLKANDFIDERIAETKQLLNHLQDLCRHGHFSLESHLLTVRELLASLGEAHSAWNLAHLLQTEGVNARFVDLTGWQADEALPLDAMIETHLGDIDFTKELPIVTGYTHCRENLMYTFDRGYSEMTFSRIAVLCQATEAVIHKEYHLSSADPRLVGEDNVVPIGKTNYDIADQLANLGMEAVHPRAAQGLRQAQIPLRIKNTFDPGHHGTIFTEDYVSEYPQVEIIAGMQHLIALEVFDQEMMGQQGSYEKVIIDATNRLKCQVITKDFNANTITIYLKASLKKVKRLAEQLKQGLPTATINTSKVALASAMGSDMRIKGLLAKAVQTLFDQGINVEAIHQNTRQVEMQFFVNETDYEKAVKALHTNLIEVHNHGKAICEH</sequence>
<evidence type="ECO:0000256" key="1">
    <source>
        <dbReference type="ARBA" id="ARBA00010122"/>
    </source>
</evidence>
<evidence type="ECO:0000259" key="9">
    <source>
        <dbReference type="Pfam" id="PF22468"/>
    </source>
</evidence>
<dbReference type="NCBIfam" id="NF006614">
    <property type="entry name" value="PRK09181.1"/>
    <property type="match status" value="1"/>
</dbReference>